<evidence type="ECO:0000313" key="4">
    <source>
        <dbReference type="EMBL" id="MCQ4921917.1"/>
    </source>
</evidence>
<dbReference type="Pfam" id="PF03358">
    <property type="entry name" value="FMN_red"/>
    <property type="match status" value="1"/>
</dbReference>
<keyword evidence="2" id="KW-0288">FMN</keyword>
<comment type="caution">
    <text evidence="4">The sequence shown here is derived from an EMBL/GenBank/DDBJ whole genome shotgun (WGS) entry which is preliminary data.</text>
</comment>
<dbReference type="PANTHER" id="PTHR43278">
    <property type="entry name" value="NAD(P)H-DEPENDENT FMN-CONTAINING OXIDOREDUCTASE YWQN-RELATED"/>
    <property type="match status" value="1"/>
</dbReference>
<evidence type="ECO:0000256" key="1">
    <source>
        <dbReference type="ARBA" id="ARBA00022630"/>
    </source>
</evidence>
<dbReference type="EMBL" id="JANGAC010000001">
    <property type="protein sequence ID" value="MCQ4921917.1"/>
    <property type="molecule type" value="Genomic_DNA"/>
</dbReference>
<keyword evidence="5" id="KW-1185">Reference proteome</keyword>
<proteinExistence type="predicted"/>
<evidence type="ECO:0000256" key="2">
    <source>
        <dbReference type="ARBA" id="ARBA00022643"/>
    </source>
</evidence>
<accession>A0ABT1S7B9</accession>
<keyword evidence="1" id="KW-0285">Flavoprotein</keyword>
<dbReference type="PANTHER" id="PTHR43278:SF4">
    <property type="entry name" value="NAD(P)H-DEPENDENT FMN-CONTAINING OXIDOREDUCTASE YWQN-RELATED"/>
    <property type="match status" value="1"/>
</dbReference>
<sequence length="182" mass="20481">MKTLIFNGSPRKNGDTVSLINIVLENLKGEYKIINAYDNDINPCTDCRYCWENAGCCISDGMQKIYKYIEECDNILIASPIYFSELTGALLNIGSRLQTYFCAKFFRKEKPIKKAKKGAVIVVGGGDGNINKPYDTACCLLRHMNAYDILPVVFSHDTNNKPAREDETALLGVKNILKYFNE</sequence>
<dbReference type="Proteomes" id="UP001524478">
    <property type="component" value="Unassembled WGS sequence"/>
</dbReference>
<protein>
    <submittedName>
        <fullName evidence="4">Flavodoxin family protein</fullName>
    </submittedName>
</protein>
<dbReference type="InterPro" id="IPR051796">
    <property type="entry name" value="ISF_SsuE-like"/>
</dbReference>
<organism evidence="4 5">
    <name type="scientific">Tissierella carlieri</name>
    <dbReference type="NCBI Taxonomy" id="689904"/>
    <lineage>
        <taxon>Bacteria</taxon>
        <taxon>Bacillati</taxon>
        <taxon>Bacillota</taxon>
        <taxon>Tissierellia</taxon>
        <taxon>Tissierellales</taxon>
        <taxon>Tissierellaceae</taxon>
        <taxon>Tissierella</taxon>
    </lineage>
</organism>
<name>A0ABT1S7B9_9FIRM</name>
<reference evidence="4 5" key="1">
    <citation type="submission" date="2022-06" db="EMBL/GenBank/DDBJ databases">
        <title>Isolation of gut microbiota from human fecal samples.</title>
        <authorList>
            <person name="Pamer E.G."/>
            <person name="Barat B."/>
            <person name="Waligurski E."/>
            <person name="Medina S."/>
            <person name="Paddock L."/>
            <person name="Mostad J."/>
        </authorList>
    </citation>
    <scope>NUCLEOTIDE SEQUENCE [LARGE SCALE GENOMIC DNA]</scope>
    <source>
        <strain evidence="4 5">DFI.7.95</strain>
    </source>
</reference>
<evidence type="ECO:0000259" key="3">
    <source>
        <dbReference type="Pfam" id="PF03358"/>
    </source>
</evidence>
<dbReference type="RefSeq" id="WP_216562233.1">
    <property type="nucleotide sequence ID" value="NZ_JAHLOH010000053.1"/>
</dbReference>
<feature type="domain" description="NADPH-dependent FMN reductase-like" evidence="3">
    <location>
        <begin position="1"/>
        <end position="154"/>
    </location>
</feature>
<evidence type="ECO:0000313" key="5">
    <source>
        <dbReference type="Proteomes" id="UP001524478"/>
    </source>
</evidence>
<dbReference type="InterPro" id="IPR005025">
    <property type="entry name" value="FMN_Rdtase-like_dom"/>
</dbReference>
<gene>
    <name evidence="4" type="ORF">NE686_02355</name>
</gene>